<evidence type="ECO:0000313" key="1">
    <source>
        <dbReference type="Proteomes" id="UP000887565"/>
    </source>
</evidence>
<sequence>MEKSVPAMFEILPPIFPLIGVSCGNGCVSNWCVEPDYLSQTSRGVRPSCKAFVSVAVPYSSVPQMYNVLSSYQLYHERSKCKLLYKHYKLALSHASIPGQLSRPWPAARHGKGYSILAF</sequence>
<proteinExistence type="predicted"/>
<accession>A0A915HJ46</accession>
<organism evidence="1 2">
    <name type="scientific">Romanomermis culicivorax</name>
    <name type="common">Nematode worm</name>
    <dbReference type="NCBI Taxonomy" id="13658"/>
    <lineage>
        <taxon>Eukaryota</taxon>
        <taxon>Metazoa</taxon>
        <taxon>Ecdysozoa</taxon>
        <taxon>Nematoda</taxon>
        <taxon>Enoplea</taxon>
        <taxon>Dorylaimia</taxon>
        <taxon>Mermithida</taxon>
        <taxon>Mermithoidea</taxon>
        <taxon>Mermithidae</taxon>
        <taxon>Romanomermis</taxon>
    </lineage>
</organism>
<evidence type="ECO:0000313" key="2">
    <source>
        <dbReference type="WBParaSite" id="nRc.2.0.1.t01673-RA"/>
    </source>
</evidence>
<protein>
    <submittedName>
        <fullName evidence="2">Uncharacterized protein</fullName>
    </submittedName>
</protein>
<dbReference type="PROSITE" id="PS51257">
    <property type="entry name" value="PROKAR_LIPOPROTEIN"/>
    <property type="match status" value="1"/>
</dbReference>
<reference evidence="2" key="1">
    <citation type="submission" date="2022-11" db="UniProtKB">
        <authorList>
            <consortium name="WormBaseParasite"/>
        </authorList>
    </citation>
    <scope>IDENTIFICATION</scope>
</reference>
<dbReference type="AlphaFoldDB" id="A0A915HJ46"/>
<keyword evidence="1" id="KW-1185">Reference proteome</keyword>
<dbReference type="WBParaSite" id="nRc.2.0.1.t01673-RA">
    <property type="protein sequence ID" value="nRc.2.0.1.t01673-RA"/>
    <property type="gene ID" value="nRc.2.0.1.g01673"/>
</dbReference>
<name>A0A915HJ46_ROMCU</name>
<dbReference type="Proteomes" id="UP000887565">
    <property type="component" value="Unplaced"/>
</dbReference>